<reference evidence="8" key="2">
    <citation type="submission" date="2021-04" db="EMBL/GenBank/DDBJ databases">
        <title>Genome-wide patterns of bracovirus chromosomal integration into multiple host tissues during parasitism.</title>
        <authorList>
            <person name="Chebbi M.A.C."/>
        </authorList>
    </citation>
    <scope>NUCLEOTIDE SEQUENCE</scope>
    <source>
        <tissue evidence="8">Whole body</tissue>
    </source>
</reference>
<accession>A0A8J5V1J8</accession>
<evidence type="ECO:0000256" key="6">
    <source>
        <dbReference type="ARBA" id="ARBA00023239"/>
    </source>
</evidence>
<feature type="domain" description="Guanylate cyclase" evidence="7">
    <location>
        <begin position="91"/>
        <end position="129"/>
    </location>
</feature>
<reference evidence="8" key="1">
    <citation type="submission" date="2020-03" db="EMBL/GenBank/DDBJ databases">
        <authorList>
            <person name="Chebbi M.A."/>
            <person name="Drezen J.M."/>
        </authorList>
    </citation>
    <scope>NUCLEOTIDE SEQUENCE</scope>
    <source>
        <tissue evidence="8">Whole body</tissue>
    </source>
</reference>
<protein>
    <recommendedName>
        <fullName evidence="7">Guanylate cyclase domain-containing protein</fullName>
    </recommendedName>
</protein>
<evidence type="ECO:0000259" key="7">
    <source>
        <dbReference type="PROSITE" id="PS50125"/>
    </source>
</evidence>
<comment type="caution">
    <text evidence="8">The sequence shown here is derived from an EMBL/GenBank/DDBJ whole genome shotgun (WGS) entry which is preliminary data.</text>
</comment>
<evidence type="ECO:0000313" key="9">
    <source>
        <dbReference type="Proteomes" id="UP000729913"/>
    </source>
</evidence>
<dbReference type="PROSITE" id="PS50125">
    <property type="entry name" value="GUANYLATE_CYCLASE_2"/>
    <property type="match status" value="1"/>
</dbReference>
<keyword evidence="5" id="KW-0472">Membrane</keyword>
<dbReference type="Pfam" id="PF00211">
    <property type="entry name" value="Guanylate_cyc"/>
    <property type="match status" value="1"/>
</dbReference>
<keyword evidence="4" id="KW-1133">Transmembrane helix</keyword>
<evidence type="ECO:0000256" key="3">
    <source>
        <dbReference type="ARBA" id="ARBA00022741"/>
    </source>
</evidence>
<dbReference type="GO" id="GO:0000166">
    <property type="term" value="F:nucleotide binding"/>
    <property type="evidence" value="ECO:0007669"/>
    <property type="project" value="UniProtKB-KW"/>
</dbReference>
<keyword evidence="3" id="KW-0547">Nucleotide-binding</keyword>
<gene>
    <name evidence="8" type="ORF">G9C98_004890</name>
</gene>
<evidence type="ECO:0000256" key="4">
    <source>
        <dbReference type="ARBA" id="ARBA00022989"/>
    </source>
</evidence>
<evidence type="ECO:0000256" key="2">
    <source>
        <dbReference type="ARBA" id="ARBA00022692"/>
    </source>
</evidence>
<dbReference type="EMBL" id="JAAOIC020000002">
    <property type="protein sequence ID" value="KAG8042256.1"/>
    <property type="molecule type" value="Genomic_DNA"/>
</dbReference>
<keyword evidence="9" id="KW-1185">Reference proteome</keyword>
<dbReference type="PANTHER" id="PTHR45627:SF30">
    <property type="entry name" value="ADENYLATE CYCLASE TYPE 3"/>
    <property type="match status" value="1"/>
</dbReference>
<comment type="subcellular location">
    <subcellularLocation>
        <location evidence="1">Membrane</location>
    </subcellularLocation>
</comment>
<dbReference type="Proteomes" id="UP000729913">
    <property type="component" value="Unassembled WGS sequence"/>
</dbReference>
<dbReference type="GO" id="GO:0006171">
    <property type="term" value="P:cAMP biosynthetic process"/>
    <property type="evidence" value="ECO:0007669"/>
    <property type="project" value="TreeGrafter"/>
</dbReference>
<dbReference type="InterPro" id="IPR032628">
    <property type="entry name" value="AC_N"/>
</dbReference>
<dbReference type="GO" id="GO:0004016">
    <property type="term" value="F:adenylate cyclase activity"/>
    <property type="evidence" value="ECO:0007669"/>
    <property type="project" value="TreeGrafter"/>
</dbReference>
<dbReference type="OrthoDB" id="10261550at2759"/>
<name>A0A8J5V1J8_9HYME</name>
<dbReference type="GO" id="GO:0035556">
    <property type="term" value="P:intracellular signal transduction"/>
    <property type="evidence" value="ECO:0007669"/>
    <property type="project" value="InterPro"/>
</dbReference>
<dbReference type="PANTHER" id="PTHR45627">
    <property type="entry name" value="ADENYLATE CYCLASE TYPE 1"/>
    <property type="match status" value="1"/>
</dbReference>
<dbReference type="InterPro" id="IPR001054">
    <property type="entry name" value="A/G_cyclase"/>
</dbReference>
<dbReference type="Pfam" id="PF16214">
    <property type="entry name" value="AC_N"/>
    <property type="match status" value="1"/>
</dbReference>
<keyword evidence="6" id="KW-0456">Lyase</keyword>
<evidence type="ECO:0000313" key="8">
    <source>
        <dbReference type="EMBL" id="KAG8042256.1"/>
    </source>
</evidence>
<evidence type="ECO:0000256" key="5">
    <source>
        <dbReference type="ARBA" id="ARBA00023136"/>
    </source>
</evidence>
<sequence>MTIITVSLSAGAAILGASSYSLAEFQQRRAFLETRQSLQVQLVIEEQSAEQERLLLSVLPEHVAVKMRQDLGASFDTQFKKIYMSRHENVSILYADIVGFTAISSTYSASELVKILNELFARFDQLSER</sequence>
<organism evidence="8 9">
    <name type="scientific">Cotesia typhae</name>
    <dbReference type="NCBI Taxonomy" id="2053667"/>
    <lineage>
        <taxon>Eukaryota</taxon>
        <taxon>Metazoa</taxon>
        <taxon>Ecdysozoa</taxon>
        <taxon>Arthropoda</taxon>
        <taxon>Hexapoda</taxon>
        <taxon>Insecta</taxon>
        <taxon>Pterygota</taxon>
        <taxon>Neoptera</taxon>
        <taxon>Endopterygota</taxon>
        <taxon>Hymenoptera</taxon>
        <taxon>Apocrita</taxon>
        <taxon>Ichneumonoidea</taxon>
        <taxon>Braconidae</taxon>
        <taxon>Microgastrinae</taxon>
        <taxon>Cotesia</taxon>
    </lineage>
</organism>
<evidence type="ECO:0000256" key="1">
    <source>
        <dbReference type="ARBA" id="ARBA00004370"/>
    </source>
</evidence>
<dbReference type="GO" id="GO:0007189">
    <property type="term" value="P:adenylate cyclase-activating G protein-coupled receptor signaling pathway"/>
    <property type="evidence" value="ECO:0007669"/>
    <property type="project" value="TreeGrafter"/>
</dbReference>
<keyword evidence="2" id="KW-0812">Transmembrane</keyword>
<dbReference type="AlphaFoldDB" id="A0A8J5V1J8"/>
<proteinExistence type="predicted"/>
<dbReference type="GO" id="GO:0005886">
    <property type="term" value="C:plasma membrane"/>
    <property type="evidence" value="ECO:0007669"/>
    <property type="project" value="TreeGrafter"/>
</dbReference>